<dbReference type="Proteomes" id="UP001223016">
    <property type="component" value="Unassembled WGS sequence"/>
</dbReference>
<comment type="caution">
    <text evidence="1">The sequence shown here is derived from an EMBL/GenBank/DDBJ whole genome shotgun (WGS) entry which is preliminary data.</text>
</comment>
<dbReference type="EMBL" id="JAUQOO010000009">
    <property type="protein sequence ID" value="MDO7927763.1"/>
    <property type="molecule type" value="Genomic_DNA"/>
</dbReference>
<gene>
    <name evidence="1" type="ORF">Q6A51_13285</name>
</gene>
<evidence type="ECO:0000313" key="2">
    <source>
        <dbReference type="Proteomes" id="UP001223016"/>
    </source>
</evidence>
<name>A0ABT9CQJ4_9PSED</name>
<proteinExistence type="predicted"/>
<sequence length="110" mass="12508">MRQFEIDDIAKAAAGDPDAQLRVDRRLEVLQWGHAKRSSALSLASPQWRNKKAIRAFYKEARRLTLETGVKHEVDHIVPIQAKNVCGLHVEHNLRIITKVANVKKTCALF</sequence>
<protein>
    <recommendedName>
        <fullName evidence="3">HNH endonuclease</fullName>
    </recommendedName>
</protein>
<keyword evidence="2" id="KW-1185">Reference proteome</keyword>
<dbReference type="RefSeq" id="WP_304574991.1">
    <property type="nucleotide sequence ID" value="NZ_JAUQOO010000009.1"/>
</dbReference>
<reference evidence="1 2" key="1">
    <citation type="submission" date="2023-07" db="EMBL/GenBank/DDBJ databases">
        <title>Identification of four novel Pseudomonas species associated with bacterial leaf spot of cucurbits.</title>
        <authorList>
            <person name="Fullem K.R."/>
        </authorList>
    </citation>
    <scope>NUCLEOTIDE SEQUENCE [LARGE SCALE GENOMIC DNA]</scope>
    <source>
        <strain evidence="1 2">KFB 138</strain>
    </source>
</reference>
<organism evidence="1 2">
    <name type="scientific">Pseudomonas serbiensis</name>
    <dbReference type="NCBI Taxonomy" id="3064350"/>
    <lineage>
        <taxon>Bacteria</taxon>
        <taxon>Pseudomonadati</taxon>
        <taxon>Pseudomonadota</taxon>
        <taxon>Gammaproteobacteria</taxon>
        <taxon>Pseudomonadales</taxon>
        <taxon>Pseudomonadaceae</taxon>
        <taxon>Pseudomonas</taxon>
    </lineage>
</organism>
<evidence type="ECO:0008006" key="3">
    <source>
        <dbReference type="Google" id="ProtNLM"/>
    </source>
</evidence>
<evidence type="ECO:0000313" key="1">
    <source>
        <dbReference type="EMBL" id="MDO7927763.1"/>
    </source>
</evidence>
<accession>A0ABT9CQJ4</accession>